<name>A0A397H652_ASPTH</name>
<dbReference type="Proteomes" id="UP000215305">
    <property type="component" value="Unassembled WGS sequence"/>
</dbReference>
<feature type="compositionally biased region" description="Basic and acidic residues" evidence="1">
    <location>
        <begin position="115"/>
        <end position="133"/>
    </location>
</feature>
<evidence type="ECO:0008006" key="4">
    <source>
        <dbReference type="Google" id="ProtNLM"/>
    </source>
</evidence>
<dbReference type="PANTHER" id="PTHR39606">
    <property type="entry name" value="SURFACE PROTEIN, PUTATIVE-RELATED"/>
    <property type="match status" value="1"/>
</dbReference>
<feature type="compositionally biased region" description="Polar residues" evidence="1">
    <location>
        <begin position="266"/>
        <end position="283"/>
    </location>
</feature>
<feature type="compositionally biased region" description="Basic and acidic residues" evidence="1">
    <location>
        <begin position="286"/>
        <end position="302"/>
    </location>
</feature>
<dbReference type="GeneID" id="38123947"/>
<feature type="compositionally biased region" description="Basic and acidic residues" evidence="1">
    <location>
        <begin position="49"/>
        <end position="63"/>
    </location>
</feature>
<evidence type="ECO:0000256" key="1">
    <source>
        <dbReference type="SAM" id="MobiDB-lite"/>
    </source>
</evidence>
<evidence type="ECO:0000313" key="3">
    <source>
        <dbReference type="Proteomes" id="UP000215305"/>
    </source>
</evidence>
<accession>A0A397H652</accession>
<feature type="compositionally biased region" description="Low complexity" evidence="1">
    <location>
        <begin position="97"/>
        <end position="107"/>
    </location>
</feature>
<sequence length="444" mass="46586">MSGLVHKVKDAVTGHHHDSTHTSNTTGTHGTTDTTHTTNHGPHHSKLANKLDPRVDSDRDHRSGSNATITTGPDGEKVAHTSTHGPRTIEPGHGHHTATGSTSTNHGPHNSKIANKLDPRVDSDVDNRARHEAIGGTHGPHGSNVANKVDPRIDSDRDNRAAYTGAGATTGAYASGARDTYGTSTSTNAGPHNSNMMNKVDPRIDSDMDNRARHETMGGAYGPHGSGMANKMDPRVDSDMDNRGAYGTTGTHGTTGSAYGTGPGNTFGNHTSSNAGPHNSNLMNKVDPRVDSDMDNRTRHETMGGAYGPHSSGMANKMDPRVDSDMDNRGAYSGNAYGSNHGTAGSYGTGHAYGSGTGMGTGMGTHSTNAGPHNSNLMNKVDPRVDSDMDNRARHEALASNSYNTPGTATHTAGPHNSNMMNKMDPRVDSDLDNRGTLGTQRGF</sequence>
<feature type="region of interest" description="Disordered" evidence="1">
    <location>
        <begin position="397"/>
        <end position="444"/>
    </location>
</feature>
<feature type="region of interest" description="Disordered" evidence="1">
    <location>
        <begin position="243"/>
        <end position="316"/>
    </location>
</feature>
<evidence type="ECO:0000313" key="2">
    <source>
        <dbReference type="EMBL" id="RHZ57388.1"/>
    </source>
</evidence>
<feature type="region of interest" description="Disordered" evidence="1">
    <location>
        <begin position="1"/>
        <end position="164"/>
    </location>
</feature>
<dbReference type="PANTHER" id="PTHR39606:SF1">
    <property type="entry name" value="CELL SURFACE PROTEIN"/>
    <property type="match status" value="1"/>
</dbReference>
<feature type="compositionally biased region" description="Low complexity" evidence="1">
    <location>
        <begin position="21"/>
        <end position="40"/>
    </location>
</feature>
<feature type="compositionally biased region" description="Basic and acidic residues" evidence="1">
    <location>
        <begin position="424"/>
        <end position="434"/>
    </location>
</feature>
<reference evidence="2" key="1">
    <citation type="submission" date="2018-08" db="EMBL/GenBank/DDBJ databases">
        <title>Draft genome sequence of azole-resistant Aspergillus thermomutatus (Neosartorya pseudofischeri) strain HMR AF 39, isolated from a human nasal aspirate.</title>
        <authorList>
            <person name="Parent-Michaud M."/>
            <person name="Dufresne P.J."/>
            <person name="Fournier E."/>
            <person name="Martineau C."/>
            <person name="Moreira S."/>
            <person name="Perkins V."/>
            <person name="De Repentigny L."/>
            <person name="Dufresne S.F."/>
        </authorList>
    </citation>
    <scope>NUCLEOTIDE SEQUENCE [LARGE SCALE GENOMIC DNA]</scope>
    <source>
        <strain evidence="2">HMR AF 39</strain>
    </source>
</reference>
<feature type="compositionally biased region" description="Polar residues" evidence="1">
    <location>
        <begin position="399"/>
        <end position="421"/>
    </location>
</feature>
<feature type="region of interest" description="Disordered" evidence="1">
    <location>
        <begin position="178"/>
        <end position="202"/>
    </location>
</feature>
<feature type="compositionally biased region" description="Basic and acidic residues" evidence="1">
    <location>
        <begin position="149"/>
        <end position="160"/>
    </location>
</feature>
<dbReference type="EMBL" id="NKHU02000079">
    <property type="protein sequence ID" value="RHZ57388.1"/>
    <property type="molecule type" value="Genomic_DNA"/>
</dbReference>
<dbReference type="RefSeq" id="XP_026615020.1">
    <property type="nucleotide sequence ID" value="XM_026755592.1"/>
</dbReference>
<dbReference type="OrthoDB" id="2590867at2759"/>
<dbReference type="VEuPathDB" id="FungiDB:CDV56_101973"/>
<gene>
    <name evidence="2" type="ORF">CDV56_101973</name>
</gene>
<feature type="compositionally biased region" description="Low complexity" evidence="1">
    <location>
        <begin position="244"/>
        <end position="258"/>
    </location>
</feature>
<proteinExistence type="predicted"/>
<protein>
    <recommendedName>
        <fullName evidence="4">Cell surface protein</fullName>
    </recommendedName>
</protein>
<feature type="compositionally biased region" description="Basic and acidic residues" evidence="1">
    <location>
        <begin position="7"/>
        <end position="20"/>
    </location>
</feature>
<comment type="caution">
    <text evidence="2">The sequence shown here is derived from an EMBL/GenBank/DDBJ whole genome shotgun (WGS) entry which is preliminary data.</text>
</comment>
<dbReference type="STRING" id="41047.A0A397H652"/>
<keyword evidence="3" id="KW-1185">Reference proteome</keyword>
<feature type="compositionally biased region" description="Polar residues" evidence="1">
    <location>
        <begin position="181"/>
        <end position="197"/>
    </location>
</feature>
<organism evidence="2 3">
    <name type="scientific">Aspergillus thermomutatus</name>
    <name type="common">Neosartorya pseudofischeri</name>
    <dbReference type="NCBI Taxonomy" id="41047"/>
    <lineage>
        <taxon>Eukaryota</taxon>
        <taxon>Fungi</taxon>
        <taxon>Dikarya</taxon>
        <taxon>Ascomycota</taxon>
        <taxon>Pezizomycotina</taxon>
        <taxon>Eurotiomycetes</taxon>
        <taxon>Eurotiomycetidae</taxon>
        <taxon>Eurotiales</taxon>
        <taxon>Aspergillaceae</taxon>
        <taxon>Aspergillus</taxon>
        <taxon>Aspergillus subgen. Fumigati</taxon>
    </lineage>
</organism>
<dbReference type="AlphaFoldDB" id="A0A397H652"/>